<comment type="caution">
    <text evidence="1">The sequence shown here is derived from an EMBL/GenBank/DDBJ whole genome shotgun (WGS) entry which is preliminary data.</text>
</comment>
<evidence type="ECO:0000313" key="1">
    <source>
        <dbReference type="EMBL" id="CAJ2677802.1"/>
    </source>
</evidence>
<reference evidence="1" key="1">
    <citation type="submission" date="2023-10" db="EMBL/GenBank/DDBJ databases">
        <authorList>
            <person name="Rodriguez Cubillos JULIANA M."/>
            <person name="De Vega J."/>
        </authorList>
    </citation>
    <scope>NUCLEOTIDE SEQUENCE</scope>
</reference>
<dbReference type="Proteomes" id="UP001177021">
    <property type="component" value="Unassembled WGS sequence"/>
</dbReference>
<name>A0ACB0MAB0_TRIPR</name>
<proteinExistence type="predicted"/>
<protein>
    <submittedName>
        <fullName evidence="1">Uncharacterized protein</fullName>
    </submittedName>
</protein>
<sequence>MVPLHVFGISIVIYNYYYRFSLKDKFTTREKKMICKGVNKNIVGMEFNLILLFYQVFHTCYTNVSPSVQVDDPQLIWSQSVAGLHDSDNKESIL</sequence>
<gene>
    <name evidence="1" type="ORF">MILVUS5_LOCUS40226</name>
</gene>
<accession>A0ACB0MAB0</accession>
<organism evidence="1 2">
    <name type="scientific">Trifolium pratense</name>
    <name type="common">Red clover</name>
    <dbReference type="NCBI Taxonomy" id="57577"/>
    <lineage>
        <taxon>Eukaryota</taxon>
        <taxon>Viridiplantae</taxon>
        <taxon>Streptophyta</taxon>
        <taxon>Embryophyta</taxon>
        <taxon>Tracheophyta</taxon>
        <taxon>Spermatophyta</taxon>
        <taxon>Magnoliopsida</taxon>
        <taxon>eudicotyledons</taxon>
        <taxon>Gunneridae</taxon>
        <taxon>Pentapetalae</taxon>
        <taxon>rosids</taxon>
        <taxon>fabids</taxon>
        <taxon>Fabales</taxon>
        <taxon>Fabaceae</taxon>
        <taxon>Papilionoideae</taxon>
        <taxon>50 kb inversion clade</taxon>
        <taxon>NPAAA clade</taxon>
        <taxon>Hologalegina</taxon>
        <taxon>IRL clade</taxon>
        <taxon>Trifolieae</taxon>
        <taxon>Trifolium</taxon>
    </lineage>
</organism>
<keyword evidence="2" id="KW-1185">Reference proteome</keyword>
<dbReference type="EMBL" id="CASHSV030000823">
    <property type="protein sequence ID" value="CAJ2677802.1"/>
    <property type="molecule type" value="Genomic_DNA"/>
</dbReference>
<evidence type="ECO:0000313" key="2">
    <source>
        <dbReference type="Proteomes" id="UP001177021"/>
    </source>
</evidence>